<dbReference type="Gene3D" id="3.30.300.30">
    <property type="match status" value="1"/>
</dbReference>
<name>A0A927HBF5_9BACI</name>
<dbReference type="Pfam" id="PF13193">
    <property type="entry name" value="AMP-binding_C"/>
    <property type="match status" value="1"/>
</dbReference>
<protein>
    <submittedName>
        <fullName evidence="5">Long-chain-fatty-acid--CoA ligase</fullName>
    </submittedName>
</protein>
<dbReference type="InterPro" id="IPR042099">
    <property type="entry name" value="ANL_N_sf"/>
</dbReference>
<dbReference type="InterPro" id="IPR045851">
    <property type="entry name" value="AMP-bd_C_sf"/>
</dbReference>
<evidence type="ECO:0000256" key="2">
    <source>
        <dbReference type="ARBA" id="ARBA00022598"/>
    </source>
</evidence>
<dbReference type="Pfam" id="PF00501">
    <property type="entry name" value="AMP-binding"/>
    <property type="match status" value="1"/>
</dbReference>
<organism evidence="5 6">
    <name type="scientific">Peribacillus faecalis</name>
    <dbReference type="NCBI Taxonomy" id="2772559"/>
    <lineage>
        <taxon>Bacteria</taxon>
        <taxon>Bacillati</taxon>
        <taxon>Bacillota</taxon>
        <taxon>Bacilli</taxon>
        <taxon>Bacillales</taxon>
        <taxon>Bacillaceae</taxon>
        <taxon>Peribacillus</taxon>
    </lineage>
</organism>
<dbReference type="Proteomes" id="UP000602076">
    <property type="component" value="Unassembled WGS sequence"/>
</dbReference>
<evidence type="ECO:0000256" key="1">
    <source>
        <dbReference type="ARBA" id="ARBA00006432"/>
    </source>
</evidence>
<evidence type="ECO:0000313" key="5">
    <source>
        <dbReference type="EMBL" id="MBD3107348.1"/>
    </source>
</evidence>
<keyword evidence="2 5" id="KW-0436">Ligase</keyword>
<dbReference type="AlphaFoldDB" id="A0A927HBF5"/>
<evidence type="ECO:0000259" key="4">
    <source>
        <dbReference type="Pfam" id="PF13193"/>
    </source>
</evidence>
<feature type="domain" description="AMP-dependent synthetase/ligase" evidence="3">
    <location>
        <begin position="15"/>
        <end position="380"/>
    </location>
</feature>
<dbReference type="InterPro" id="IPR025110">
    <property type="entry name" value="AMP-bd_C"/>
</dbReference>
<accession>A0A927HBF5</accession>
<dbReference type="InterPro" id="IPR000873">
    <property type="entry name" value="AMP-dep_synth/lig_dom"/>
</dbReference>
<gene>
    <name evidence="5" type="ORF">IEO70_03135</name>
</gene>
<keyword evidence="6" id="KW-1185">Reference proteome</keyword>
<dbReference type="GO" id="GO:0006631">
    <property type="term" value="P:fatty acid metabolic process"/>
    <property type="evidence" value="ECO:0007669"/>
    <property type="project" value="TreeGrafter"/>
</dbReference>
<sequence length="523" mass="57657">MNAYLLLNIPGSIVPEQEIIAFGEQRLTYEKLIERTGRLATTLSEYGVKQGDRIGFVATGCSEMVEVFFAAFQLGAVIVPINYRAKTEELAFMIQDSGVKVLVTEQRYAHLIAPILEQSTIQITVCIGENQEIGVSYEETVSQKVEIMYDFADVEDSELAILLYTSGTTNLPKGVMITHGQLTNYVMNHAEAADGTECGATIISVPSYHIAGATSICNAIYSGRRLVLLRQFDAGEWLHVLAKEKATHAFLVPTMLKRVMDHPNFHSTNLSSLKSLSYGAAPMPFPVIRRAIEVFPPTTEFANGFGMTETTSTVSVLSPEDHKLTGTPEEINKKIKRLASVGKPLPGVDIMVLDEHGSPVPANEVGLVYVRTQKAMKGYWNRPDASKETLVNGWVNTSDLGYLDEDGYLFLNGRSSDMIIRGGENISPAEIESVFNEHPEVADVAVIGIPSLEWGEEVMAVIVAQNPEQPPSVQELLAYCKDRLASFKRPTSIAFMSELPRTPTGKILKRDIKERYANNYLTN</sequence>
<dbReference type="GO" id="GO:0031956">
    <property type="term" value="F:medium-chain fatty acid-CoA ligase activity"/>
    <property type="evidence" value="ECO:0007669"/>
    <property type="project" value="TreeGrafter"/>
</dbReference>
<evidence type="ECO:0000259" key="3">
    <source>
        <dbReference type="Pfam" id="PF00501"/>
    </source>
</evidence>
<comment type="similarity">
    <text evidence="1">Belongs to the ATP-dependent AMP-binding enzyme family.</text>
</comment>
<dbReference type="EMBL" id="JACXSI010000005">
    <property type="protein sequence ID" value="MBD3107348.1"/>
    <property type="molecule type" value="Genomic_DNA"/>
</dbReference>
<feature type="domain" description="AMP-binding enzyme C-terminal" evidence="4">
    <location>
        <begin position="430"/>
        <end position="506"/>
    </location>
</feature>
<dbReference type="PANTHER" id="PTHR43201">
    <property type="entry name" value="ACYL-COA SYNTHETASE"/>
    <property type="match status" value="1"/>
</dbReference>
<comment type="caution">
    <text evidence="5">The sequence shown here is derived from an EMBL/GenBank/DDBJ whole genome shotgun (WGS) entry which is preliminary data.</text>
</comment>
<dbReference type="Gene3D" id="3.40.50.12780">
    <property type="entry name" value="N-terminal domain of ligase-like"/>
    <property type="match status" value="1"/>
</dbReference>
<proteinExistence type="inferred from homology"/>
<dbReference type="NCBIfam" id="NF004837">
    <property type="entry name" value="PRK06187.1"/>
    <property type="match status" value="1"/>
</dbReference>
<dbReference type="SUPFAM" id="SSF56801">
    <property type="entry name" value="Acetyl-CoA synthetase-like"/>
    <property type="match status" value="1"/>
</dbReference>
<evidence type="ECO:0000313" key="6">
    <source>
        <dbReference type="Proteomes" id="UP000602076"/>
    </source>
</evidence>
<dbReference type="RefSeq" id="WP_190996891.1">
    <property type="nucleotide sequence ID" value="NZ_JACXSI010000005.1"/>
</dbReference>
<reference evidence="5" key="1">
    <citation type="submission" date="2020-09" db="EMBL/GenBank/DDBJ databases">
        <title>Bacillus faecalis sp. nov., a moderately halophilic bacterium isolated from cow faeces.</title>
        <authorList>
            <person name="Jiang L."/>
            <person name="Lee J."/>
        </authorList>
    </citation>
    <scope>NUCLEOTIDE SEQUENCE</scope>
    <source>
        <strain evidence="5">AGMB 02131</strain>
    </source>
</reference>
<dbReference type="FunFam" id="3.30.300.30:FF:000008">
    <property type="entry name" value="2,3-dihydroxybenzoate-AMP ligase"/>
    <property type="match status" value="1"/>
</dbReference>
<dbReference type="PANTHER" id="PTHR43201:SF5">
    <property type="entry name" value="MEDIUM-CHAIN ACYL-COA LIGASE ACSF2, MITOCHONDRIAL"/>
    <property type="match status" value="1"/>
</dbReference>